<accession>A0ABM5NF28</accession>
<evidence type="ECO:0000256" key="8">
    <source>
        <dbReference type="ARBA" id="ARBA00023210"/>
    </source>
</evidence>
<keyword evidence="3 10" id="KW-0132">Cell division</keyword>
<keyword evidence="9 10" id="KW-0131">Cell cycle</keyword>
<protein>
    <recommendedName>
        <fullName evidence="10">Probable GTP-binding protein EngB</fullName>
    </recommendedName>
</protein>
<evidence type="ECO:0000256" key="4">
    <source>
        <dbReference type="ARBA" id="ARBA00022723"/>
    </source>
</evidence>
<dbReference type="EMBL" id="CP004005">
    <property type="protein sequence ID" value="AGH16721.1"/>
    <property type="molecule type" value="Genomic_DNA"/>
</dbReference>
<evidence type="ECO:0000256" key="5">
    <source>
        <dbReference type="ARBA" id="ARBA00022741"/>
    </source>
</evidence>
<evidence type="ECO:0000256" key="3">
    <source>
        <dbReference type="ARBA" id="ARBA00022618"/>
    </source>
</evidence>
<evidence type="ECO:0000256" key="6">
    <source>
        <dbReference type="ARBA" id="ARBA00022842"/>
    </source>
</evidence>
<dbReference type="CDD" id="cd01876">
    <property type="entry name" value="YihA_EngB"/>
    <property type="match status" value="1"/>
</dbReference>
<evidence type="ECO:0000256" key="9">
    <source>
        <dbReference type="ARBA" id="ARBA00023306"/>
    </source>
</evidence>
<dbReference type="Pfam" id="PF01926">
    <property type="entry name" value="MMR_HSR1"/>
    <property type="match status" value="1"/>
</dbReference>
<organism evidence="12 13">
    <name type="scientific">Candidatus Liberibacter asiaticus str. gxpsy</name>
    <dbReference type="NCBI Taxonomy" id="1174529"/>
    <lineage>
        <taxon>Bacteria</taxon>
        <taxon>Pseudomonadati</taxon>
        <taxon>Pseudomonadota</taxon>
        <taxon>Alphaproteobacteria</taxon>
        <taxon>Hyphomicrobiales</taxon>
        <taxon>Rhizobiaceae</taxon>
        <taxon>Liberibacter</taxon>
    </lineage>
</organism>
<reference evidence="12 13" key="1">
    <citation type="journal article" date="2013" name="Genome Announc.">
        <title>Complete Genome Sequence of a Chinese Strain of 'Candidatus Liberibacter asiaticus'.</title>
        <authorList>
            <person name="Lin H."/>
            <person name="Han C.S."/>
            <person name="Liu B."/>
            <person name="Lou B."/>
            <person name="Bai X."/>
            <person name="Deng C."/>
            <person name="Civerolo E.L."/>
            <person name="Gupta G."/>
        </authorList>
    </citation>
    <scope>NUCLEOTIDE SEQUENCE [LARGE SCALE GENOMIC DNA]</scope>
    <source>
        <strain evidence="13">gxpsy</strain>
    </source>
</reference>
<evidence type="ECO:0000313" key="12">
    <source>
        <dbReference type="EMBL" id="AGH16721.1"/>
    </source>
</evidence>
<keyword evidence="6" id="KW-0460">Magnesium</keyword>
<keyword evidence="7 10" id="KW-0342">GTP-binding</keyword>
<gene>
    <name evidence="10" type="primary">engB</name>
    <name evidence="12" type="ORF">WSI_01755</name>
</gene>
<dbReference type="InterPro" id="IPR019987">
    <property type="entry name" value="GTP-bd_ribosome_bio_YsxC"/>
</dbReference>
<keyword evidence="4" id="KW-0479">Metal-binding</keyword>
<proteinExistence type="inferred from homology"/>
<dbReference type="RefSeq" id="WP_012778703.1">
    <property type="nucleotide sequence ID" value="NC_020549.1"/>
</dbReference>
<keyword evidence="8 10" id="KW-0717">Septation</keyword>
<evidence type="ECO:0000256" key="10">
    <source>
        <dbReference type="HAMAP-Rule" id="MF_00321"/>
    </source>
</evidence>
<keyword evidence="5 10" id="KW-0547">Nucleotide-binding</keyword>
<dbReference type="GeneID" id="93076725"/>
<feature type="domain" description="EngB-type G" evidence="11">
    <location>
        <begin position="28"/>
        <end position="212"/>
    </location>
</feature>
<name>A0ABM5NF28_LIBAS</name>
<dbReference type="InterPro" id="IPR030393">
    <property type="entry name" value="G_ENGB_dom"/>
</dbReference>
<dbReference type="Proteomes" id="UP000011820">
    <property type="component" value="Chromosome"/>
</dbReference>
<comment type="similarity">
    <text evidence="2 10">Belongs to the TRAFAC class TrmE-Era-EngA-EngB-Septin-like GTPase superfamily. EngB GTPase family.</text>
</comment>
<dbReference type="InterPro" id="IPR006073">
    <property type="entry name" value="GTP-bd"/>
</dbReference>
<dbReference type="PANTHER" id="PTHR11649:SF13">
    <property type="entry name" value="ENGB-TYPE G DOMAIN-CONTAINING PROTEIN"/>
    <property type="match status" value="1"/>
</dbReference>
<keyword evidence="13" id="KW-1185">Reference proteome</keyword>
<dbReference type="HAMAP" id="MF_00321">
    <property type="entry name" value="GTPase_EngB"/>
    <property type="match status" value="1"/>
</dbReference>
<sequence length="212" mass="23788">MVSHTIFTKSAWIFLRGVPEIGLLPKAGPPEIAFSGRSNVGKSSLINILVNRKNLARTSNAPGRTQHLNFFVPKDFSNLKNNLPAMALVDMPGYGYARAPKKNVDSWGGLIVRYLSERSTLRCVYLLIDCRHGVKQIDQDVFSFLDKKAVSYQIVLTKIDKLSPTTAQETLEKTKYLIRNYPTAHPEVIPTSSVKRKGIEVLRKAILETINY</sequence>
<evidence type="ECO:0000259" key="11">
    <source>
        <dbReference type="PROSITE" id="PS51706"/>
    </source>
</evidence>
<comment type="cofactor">
    <cofactor evidence="1">
        <name>Mg(2+)</name>
        <dbReference type="ChEBI" id="CHEBI:18420"/>
    </cofactor>
</comment>
<dbReference type="NCBIfam" id="TIGR03598">
    <property type="entry name" value="GTPase_YsxC"/>
    <property type="match status" value="1"/>
</dbReference>
<evidence type="ECO:0000256" key="7">
    <source>
        <dbReference type="ARBA" id="ARBA00023134"/>
    </source>
</evidence>
<dbReference type="Gene3D" id="3.40.50.300">
    <property type="entry name" value="P-loop containing nucleotide triphosphate hydrolases"/>
    <property type="match status" value="1"/>
</dbReference>
<dbReference type="PROSITE" id="PS51706">
    <property type="entry name" value="G_ENGB"/>
    <property type="match status" value="1"/>
</dbReference>
<evidence type="ECO:0000256" key="2">
    <source>
        <dbReference type="ARBA" id="ARBA00009638"/>
    </source>
</evidence>
<dbReference type="PANTHER" id="PTHR11649">
    <property type="entry name" value="MSS1/TRME-RELATED GTP-BINDING PROTEIN"/>
    <property type="match status" value="1"/>
</dbReference>
<comment type="function">
    <text evidence="10">Necessary for normal cell division and for the maintenance of normal septation.</text>
</comment>
<evidence type="ECO:0000256" key="1">
    <source>
        <dbReference type="ARBA" id="ARBA00001946"/>
    </source>
</evidence>
<evidence type="ECO:0000313" key="13">
    <source>
        <dbReference type="Proteomes" id="UP000011820"/>
    </source>
</evidence>
<dbReference type="SUPFAM" id="SSF52540">
    <property type="entry name" value="P-loop containing nucleoside triphosphate hydrolases"/>
    <property type="match status" value="1"/>
</dbReference>
<dbReference type="InterPro" id="IPR027417">
    <property type="entry name" value="P-loop_NTPase"/>
</dbReference>